<dbReference type="Proteomes" id="UP001515480">
    <property type="component" value="Unassembled WGS sequence"/>
</dbReference>
<evidence type="ECO:0000313" key="2">
    <source>
        <dbReference type="EMBL" id="KAL1515895.1"/>
    </source>
</evidence>
<accession>A0AB34JBV7</accession>
<feature type="compositionally biased region" description="Low complexity" evidence="1">
    <location>
        <begin position="19"/>
        <end position="30"/>
    </location>
</feature>
<protein>
    <submittedName>
        <fullName evidence="2">Uncharacterized protein</fullName>
    </submittedName>
</protein>
<reference evidence="2 3" key="1">
    <citation type="journal article" date="2024" name="Science">
        <title>Giant polyketide synthase enzymes in the biosynthesis of giant marine polyether toxins.</title>
        <authorList>
            <person name="Fallon T.R."/>
            <person name="Shende V.V."/>
            <person name="Wierzbicki I.H."/>
            <person name="Pendleton A.L."/>
            <person name="Watervoot N.F."/>
            <person name="Auber R.P."/>
            <person name="Gonzalez D.J."/>
            <person name="Wisecaver J.H."/>
            <person name="Moore B.S."/>
        </authorList>
    </citation>
    <scope>NUCLEOTIDE SEQUENCE [LARGE SCALE GENOMIC DNA]</scope>
    <source>
        <strain evidence="2 3">12B1</strain>
    </source>
</reference>
<feature type="compositionally biased region" description="Basic and acidic residues" evidence="1">
    <location>
        <begin position="102"/>
        <end position="133"/>
    </location>
</feature>
<organism evidence="2 3">
    <name type="scientific">Prymnesium parvum</name>
    <name type="common">Toxic golden alga</name>
    <dbReference type="NCBI Taxonomy" id="97485"/>
    <lineage>
        <taxon>Eukaryota</taxon>
        <taxon>Haptista</taxon>
        <taxon>Haptophyta</taxon>
        <taxon>Prymnesiophyceae</taxon>
        <taxon>Prymnesiales</taxon>
        <taxon>Prymnesiaceae</taxon>
        <taxon>Prymnesium</taxon>
    </lineage>
</organism>
<feature type="compositionally biased region" description="Basic residues" evidence="1">
    <location>
        <begin position="1"/>
        <end position="18"/>
    </location>
</feature>
<comment type="caution">
    <text evidence="2">The sequence shown here is derived from an EMBL/GenBank/DDBJ whole genome shotgun (WGS) entry which is preliminary data.</text>
</comment>
<keyword evidence="3" id="KW-1185">Reference proteome</keyword>
<feature type="region of interest" description="Disordered" evidence="1">
    <location>
        <begin position="1"/>
        <end position="34"/>
    </location>
</feature>
<sequence>MRKARRYLRRGARRRLSRGRSAVAGASGDSDAVEERRAVAELVRAPVADLLPLPPAVKGEPRRALQLRAWVALRFVPAGGKAALQGWRVPRGVRGRAAHAGGPEREELRPRGHRGAQDEEGARPEEAERHSAN</sequence>
<evidence type="ECO:0000256" key="1">
    <source>
        <dbReference type="SAM" id="MobiDB-lite"/>
    </source>
</evidence>
<dbReference type="AlphaFoldDB" id="A0AB34JBV7"/>
<proteinExistence type="predicted"/>
<name>A0AB34JBV7_PRYPA</name>
<feature type="region of interest" description="Disordered" evidence="1">
    <location>
        <begin position="90"/>
        <end position="133"/>
    </location>
</feature>
<evidence type="ECO:0000313" key="3">
    <source>
        <dbReference type="Proteomes" id="UP001515480"/>
    </source>
</evidence>
<gene>
    <name evidence="2" type="ORF">AB1Y20_002509</name>
</gene>
<dbReference type="EMBL" id="JBGBPQ010000011">
    <property type="protein sequence ID" value="KAL1515895.1"/>
    <property type="molecule type" value="Genomic_DNA"/>
</dbReference>